<keyword evidence="5" id="KW-0067">ATP-binding</keyword>
<protein>
    <recommendedName>
        <fullName evidence="5">Origin recognition complex subunit 1</fullName>
    </recommendedName>
</protein>
<dbReference type="EMBL" id="AFNH02000631">
    <property type="protein sequence ID" value="EZG65160.1"/>
    <property type="molecule type" value="Genomic_DNA"/>
</dbReference>
<name>A0A023B624_GRENI</name>
<dbReference type="AlphaFoldDB" id="A0A023B624"/>
<dbReference type="VEuPathDB" id="CryptoDB:GNI_083990"/>
<dbReference type="InterPro" id="IPR050311">
    <property type="entry name" value="ORC1/CDC6"/>
</dbReference>
<evidence type="ECO:0000256" key="5">
    <source>
        <dbReference type="RuleBase" id="RU365058"/>
    </source>
</evidence>
<dbReference type="GO" id="GO:0005524">
    <property type="term" value="F:ATP binding"/>
    <property type="evidence" value="ECO:0007669"/>
    <property type="project" value="UniProtKB-KW"/>
</dbReference>
<keyword evidence="3 5" id="KW-0238">DNA-binding</keyword>
<dbReference type="SUPFAM" id="SSF52540">
    <property type="entry name" value="P-loop containing nucleoside triphosphate hydrolases"/>
    <property type="match status" value="1"/>
</dbReference>
<evidence type="ECO:0000256" key="3">
    <source>
        <dbReference type="ARBA" id="ARBA00023125"/>
    </source>
</evidence>
<dbReference type="Pfam" id="PF00004">
    <property type="entry name" value="AAA"/>
    <property type="match status" value="1"/>
</dbReference>
<dbReference type="PANTHER" id="PTHR10763:SF23">
    <property type="entry name" value="ORIGIN RECOGNITION COMPLEX SUBUNIT 1"/>
    <property type="match status" value="1"/>
</dbReference>
<dbReference type="Gene3D" id="3.40.50.300">
    <property type="entry name" value="P-loop containing nucleotide triphosphate hydrolases"/>
    <property type="match status" value="1"/>
</dbReference>
<evidence type="ECO:0000256" key="1">
    <source>
        <dbReference type="ARBA" id="ARBA00004123"/>
    </source>
</evidence>
<comment type="function">
    <text evidence="5">Component of the origin recognition complex (ORC) that binds origins of replication. DNA-binding is ATP-dependent, however specific DNA sequences that define origins of replication have not been identified so far. ORC is required to assemble the pre-replication complex necessary to initiate DNA replication.</text>
</comment>
<dbReference type="OrthoDB" id="340077at2759"/>
<dbReference type="CDD" id="cd00009">
    <property type="entry name" value="AAA"/>
    <property type="match status" value="1"/>
</dbReference>
<gene>
    <name evidence="7" type="ORF">GNI_083990</name>
</gene>
<dbReference type="GO" id="GO:0005664">
    <property type="term" value="C:nuclear origin of replication recognition complex"/>
    <property type="evidence" value="ECO:0007669"/>
    <property type="project" value="TreeGrafter"/>
</dbReference>
<feature type="domain" description="ATPase AAA-type core" evidence="6">
    <location>
        <begin position="48"/>
        <end position="190"/>
    </location>
</feature>
<dbReference type="GO" id="GO:0016887">
    <property type="term" value="F:ATP hydrolysis activity"/>
    <property type="evidence" value="ECO:0007669"/>
    <property type="project" value="InterPro"/>
</dbReference>
<dbReference type="eggNOG" id="KOG1514">
    <property type="taxonomic scope" value="Eukaryota"/>
</dbReference>
<evidence type="ECO:0000313" key="8">
    <source>
        <dbReference type="Proteomes" id="UP000019763"/>
    </source>
</evidence>
<dbReference type="OMA" id="SARICFQ"/>
<organism evidence="7 8">
    <name type="scientific">Gregarina niphandrodes</name>
    <name type="common">Septate eugregarine</name>
    <dbReference type="NCBI Taxonomy" id="110365"/>
    <lineage>
        <taxon>Eukaryota</taxon>
        <taxon>Sar</taxon>
        <taxon>Alveolata</taxon>
        <taxon>Apicomplexa</taxon>
        <taxon>Conoidasida</taxon>
        <taxon>Gregarinasina</taxon>
        <taxon>Eugregarinorida</taxon>
        <taxon>Gregarinidae</taxon>
        <taxon>Gregarina</taxon>
    </lineage>
</organism>
<evidence type="ECO:0000256" key="2">
    <source>
        <dbReference type="ARBA" id="ARBA00008398"/>
    </source>
</evidence>
<dbReference type="GO" id="GO:0003688">
    <property type="term" value="F:DNA replication origin binding"/>
    <property type="evidence" value="ECO:0007669"/>
    <property type="project" value="TreeGrafter"/>
</dbReference>
<dbReference type="GeneID" id="22913016"/>
<sequence length="249" mass="28305">MNEVLQSLQIRECDLACELKGREKEVRLLTVAFKKSITTPGGPGHLHYVAGQPGTGKTLTVKYVLKRLTRDGLKFRMGEVNILRMASSTMIFRELYKLALPKKSLAGDYYTELGKYMKKKRMSLKIRLVGMSLKIVLVIDEFDNLNFRNRAFNEKLYEVFDWTHLPNAALTVICIANTIALPDTIVPRCSSRLGNGSIIFPAYTWQQLYDVVMERSGGKILSLFDETALQLRNWERRAGANENTQGHIT</sequence>
<proteinExistence type="inferred from homology"/>
<dbReference type="RefSeq" id="XP_011134094.1">
    <property type="nucleotide sequence ID" value="XM_011135792.1"/>
</dbReference>
<dbReference type="InterPro" id="IPR027417">
    <property type="entry name" value="P-loop_NTPase"/>
</dbReference>
<accession>A0A023B624</accession>
<keyword evidence="4 5" id="KW-0539">Nucleus</keyword>
<comment type="subcellular location">
    <subcellularLocation>
        <location evidence="1 5">Nucleus</location>
    </subcellularLocation>
</comment>
<dbReference type="PANTHER" id="PTHR10763">
    <property type="entry name" value="CELL DIVISION CONTROL PROTEIN 6-RELATED"/>
    <property type="match status" value="1"/>
</dbReference>
<dbReference type="GO" id="GO:0006270">
    <property type="term" value="P:DNA replication initiation"/>
    <property type="evidence" value="ECO:0007669"/>
    <property type="project" value="TreeGrafter"/>
</dbReference>
<evidence type="ECO:0000259" key="6">
    <source>
        <dbReference type="Pfam" id="PF00004"/>
    </source>
</evidence>
<comment type="similarity">
    <text evidence="2 5">Belongs to the ORC1 family.</text>
</comment>
<keyword evidence="8" id="KW-1185">Reference proteome</keyword>
<dbReference type="GO" id="GO:0033314">
    <property type="term" value="P:mitotic DNA replication checkpoint signaling"/>
    <property type="evidence" value="ECO:0007669"/>
    <property type="project" value="TreeGrafter"/>
</dbReference>
<reference evidence="7" key="1">
    <citation type="submission" date="2013-12" db="EMBL/GenBank/DDBJ databases">
        <authorList>
            <person name="Omoto C.K."/>
            <person name="Sibley D."/>
            <person name="Venepally P."/>
            <person name="Hadjithomas M."/>
            <person name="Karamycheva S."/>
            <person name="Brunk B."/>
            <person name="Roos D."/>
            <person name="Caler E."/>
            <person name="Lorenzi H."/>
        </authorList>
    </citation>
    <scope>NUCLEOTIDE SEQUENCE</scope>
</reference>
<comment type="caution">
    <text evidence="7">The sequence shown here is derived from an EMBL/GenBank/DDBJ whole genome shotgun (WGS) entry which is preliminary data.</text>
</comment>
<evidence type="ECO:0000256" key="4">
    <source>
        <dbReference type="ARBA" id="ARBA00023242"/>
    </source>
</evidence>
<comment type="subunit">
    <text evidence="5">ORC is composed of six subunits.</text>
</comment>
<dbReference type="Proteomes" id="UP000019763">
    <property type="component" value="Unassembled WGS sequence"/>
</dbReference>
<evidence type="ECO:0000313" key="7">
    <source>
        <dbReference type="EMBL" id="EZG65160.1"/>
    </source>
</evidence>
<keyword evidence="5" id="KW-0235">DNA replication</keyword>
<dbReference type="InterPro" id="IPR003959">
    <property type="entry name" value="ATPase_AAA_core"/>
</dbReference>
<keyword evidence="5" id="KW-0547">Nucleotide-binding</keyword>